<organism evidence="3 4">
    <name type="scientific">Rasamsonia emersonii (strain ATCC 16479 / CBS 393.64 / IMI 116815)</name>
    <dbReference type="NCBI Taxonomy" id="1408163"/>
    <lineage>
        <taxon>Eukaryota</taxon>
        <taxon>Fungi</taxon>
        <taxon>Dikarya</taxon>
        <taxon>Ascomycota</taxon>
        <taxon>Pezizomycotina</taxon>
        <taxon>Eurotiomycetes</taxon>
        <taxon>Eurotiomycetidae</taxon>
        <taxon>Eurotiales</taxon>
        <taxon>Trichocomaceae</taxon>
        <taxon>Rasamsonia</taxon>
    </lineage>
</organism>
<protein>
    <submittedName>
        <fullName evidence="3">Uncharacterized protein</fullName>
    </submittedName>
</protein>
<feature type="region of interest" description="Disordered" evidence="1">
    <location>
        <begin position="112"/>
        <end position="144"/>
    </location>
</feature>
<dbReference type="RefSeq" id="XP_013331070.1">
    <property type="nucleotide sequence ID" value="XM_013475616.1"/>
</dbReference>
<keyword evidence="2" id="KW-0732">Signal</keyword>
<reference evidence="3 4" key="1">
    <citation type="submission" date="2015-04" db="EMBL/GenBank/DDBJ databases">
        <authorList>
            <person name="Heijne W.H."/>
            <person name="Fedorova N.D."/>
            <person name="Nierman W.C."/>
            <person name="Vollebregt A.W."/>
            <person name="Zhao Z."/>
            <person name="Wu L."/>
            <person name="Kumar M."/>
            <person name="Stam H."/>
            <person name="van den Berg M.A."/>
            <person name="Pel H.J."/>
        </authorList>
    </citation>
    <scope>NUCLEOTIDE SEQUENCE [LARGE SCALE GENOMIC DNA]</scope>
    <source>
        <strain evidence="3 4">CBS 393.64</strain>
    </source>
</reference>
<proteinExistence type="predicted"/>
<name>A0A0F4Z3J5_RASE3</name>
<dbReference type="GeneID" id="25313838"/>
<dbReference type="STRING" id="1408163.A0A0F4Z3J5"/>
<feature type="chain" id="PRO_5002482180" evidence="2">
    <location>
        <begin position="26"/>
        <end position="192"/>
    </location>
</feature>
<feature type="compositionally biased region" description="Low complexity" evidence="1">
    <location>
        <begin position="112"/>
        <end position="131"/>
    </location>
</feature>
<dbReference type="EMBL" id="LASV01000061">
    <property type="protein sequence ID" value="KKA24458.1"/>
    <property type="molecule type" value="Genomic_DNA"/>
</dbReference>
<evidence type="ECO:0000313" key="3">
    <source>
        <dbReference type="EMBL" id="KKA24458.1"/>
    </source>
</evidence>
<feature type="signal peptide" evidence="2">
    <location>
        <begin position="1"/>
        <end position="25"/>
    </location>
</feature>
<feature type="compositionally biased region" description="Basic and acidic residues" evidence="1">
    <location>
        <begin position="132"/>
        <end position="144"/>
    </location>
</feature>
<dbReference type="Proteomes" id="UP000053958">
    <property type="component" value="Unassembled WGS sequence"/>
</dbReference>
<sequence length="192" mass="19155">MLAGINGVEVAQSLVIACLLLANDALYLSPFTPYPHPAMDSHLFSMHGVCRRGDPGAFQQDATAAVHPADGQLSVLVPAAVPHHPVSAPPTAQVQRVDGVVGELSDGVDGASVAAGVGGAQSPAPAAPGGDQDQRERRDRRVDEPDAAELVAAVDGADEGEPVGGAYCLVADGVRAACAVCAASHGAVGISG</sequence>
<comment type="caution">
    <text evidence="3">The sequence shown here is derived from an EMBL/GenBank/DDBJ whole genome shotgun (WGS) entry which is preliminary data.</text>
</comment>
<evidence type="ECO:0000256" key="2">
    <source>
        <dbReference type="SAM" id="SignalP"/>
    </source>
</evidence>
<evidence type="ECO:0000313" key="4">
    <source>
        <dbReference type="Proteomes" id="UP000053958"/>
    </source>
</evidence>
<accession>A0A0F4Z3J5</accession>
<dbReference type="OrthoDB" id="10262326at2759"/>
<keyword evidence="4" id="KW-1185">Reference proteome</keyword>
<gene>
    <name evidence="3" type="ORF">T310_1487</name>
</gene>
<evidence type="ECO:0000256" key="1">
    <source>
        <dbReference type="SAM" id="MobiDB-lite"/>
    </source>
</evidence>
<dbReference type="AlphaFoldDB" id="A0A0F4Z3J5"/>